<keyword evidence="1" id="KW-0732">Signal</keyword>
<feature type="signal peptide" evidence="1">
    <location>
        <begin position="1"/>
        <end position="24"/>
    </location>
</feature>
<sequence>MTFPVYFRVCGIFLLVNCVANIQGQLTFYLPSDKVSEGACNSPPPAVASNLKTSWLNTPRTYYITYGNKAMVRRYAETFLGRPAKSVDELDTLCLQTHFNGKNVSTFAYENLTLEQSCTSKTSGIINCFLQSWSFDVNTTAIYTTTETVVYTDNASAILLVRCVNGEVRDYKLLSTTPTISAKTIEDVKKKVAELGFSTLYSTKLNCEGKYAIKT</sequence>
<proteinExistence type="predicted"/>
<protein>
    <submittedName>
        <fullName evidence="2">Uncharacterized protein</fullName>
    </submittedName>
</protein>
<organism evidence="2 3">
    <name type="scientific">Folsomia candida</name>
    <name type="common">Springtail</name>
    <dbReference type="NCBI Taxonomy" id="158441"/>
    <lineage>
        <taxon>Eukaryota</taxon>
        <taxon>Metazoa</taxon>
        <taxon>Ecdysozoa</taxon>
        <taxon>Arthropoda</taxon>
        <taxon>Hexapoda</taxon>
        <taxon>Collembola</taxon>
        <taxon>Entomobryomorpha</taxon>
        <taxon>Isotomoidea</taxon>
        <taxon>Isotomidae</taxon>
        <taxon>Proisotominae</taxon>
        <taxon>Folsomia</taxon>
    </lineage>
</organism>
<gene>
    <name evidence="2" type="ORF">Fcan01_14778</name>
</gene>
<dbReference type="InterPro" id="IPR012674">
    <property type="entry name" value="Calycin"/>
</dbReference>
<accession>A0A226DY55</accession>
<dbReference type="Gene3D" id="2.40.128.20">
    <property type="match status" value="1"/>
</dbReference>
<comment type="caution">
    <text evidence="2">The sequence shown here is derived from an EMBL/GenBank/DDBJ whole genome shotgun (WGS) entry which is preliminary data.</text>
</comment>
<dbReference type="AlphaFoldDB" id="A0A226DY55"/>
<evidence type="ECO:0000313" key="2">
    <source>
        <dbReference type="EMBL" id="OXA49968.1"/>
    </source>
</evidence>
<dbReference type="SUPFAM" id="SSF50814">
    <property type="entry name" value="Lipocalins"/>
    <property type="match status" value="1"/>
</dbReference>
<dbReference type="EMBL" id="LNIX01000009">
    <property type="protein sequence ID" value="OXA49968.1"/>
    <property type="molecule type" value="Genomic_DNA"/>
</dbReference>
<evidence type="ECO:0000256" key="1">
    <source>
        <dbReference type="SAM" id="SignalP"/>
    </source>
</evidence>
<feature type="chain" id="PRO_5013030955" evidence="1">
    <location>
        <begin position="25"/>
        <end position="215"/>
    </location>
</feature>
<name>A0A226DY55_FOLCA</name>
<evidence type="ECO:0000313" key="3">
    <source>
        <dbReference type="Proteomes" id="UP000198287"/>
    </source>
</evidence>
<reference evidence="2 3" key="1">
    <citation type="submission" date="2015-12" db="EMBL/GenBank/DDBJ databases">
        <title>The genome of Folsomia candida.</title>
        <authorList>
            <person name="Faddeeva A."/>
            <person name="Derks M.F."/>
            <person name="Anvar Y."/>
            <person name="Smit S."/>
            <person name="Van Straalen N."/>
            <person name="Roelofs D."/>
        </authorList>
    </citation>
    <scope>NUCLEOTIDE SEQUENCE [LARGE SCALE GENOMIC DNA]</scope>
    <source>
        <strain evidence="2 3">VU population</strain>
        <tissue evidence="2">Whole body</tissue>
    </source>
</reference>
<dbReference type="OMA" id="NCVANIQ"/>
<keyword evidence="3" id="KW-1185">Reference proteome</keyword>
<dbReference type="Proteomes" id="UP000198287">
    <property type="component" value="Unassembled WGS sequence"/>
</dbReference>